<reference evidence="1" key="2">
    <citation type="submission" date="2025-03" db="EMBL/GenBank/DDBJ databases">
        <authorList>
            <consortium name="ELIXIR-Norway"/>
            <consortium name="Elixir Norway"/>
        </authorList>
    </citation>
    <scope>NUCLEOTIDE SEQUENCE</scope>
</reference>
<feature type="non-terminal residue" evidence="1">
    <location>
        <position position="119"/>
    </location>
</feature>
<name>A0AC59ZKY5_RANTA</name>
<dbReference type="EMBL" id="OX596114">
    <property type="protein sequence ID" value="CAN0458036.1"/>
    <property type="molecule type" value="Genomic_DNA"/>
</dbReference>
<sequence length="119" mass="12637">DLPNPETEPTSSTSNLNWQASSLPLFFLSAPSHPHKEQITLPPLYLEKESFIYQAPRTSVISGVRTPSLSQTSSAPPQASPSLTLQVDSLPAEPQGKPKNTGVAPGSFLADPATEMGEP</sequence>
<evidence type="ECO:0000313" key="2">
    <source>
        <dbReference type="Proteomes" id="UP001162501"/>
    </source>
</evidence>
<gene>
    <name evidence="1" type="ORF">MRATA1EN22A_LOCUS19829</name>
</gene>
<dbReference type="Proteomes" id="UP001162501">
    <property type="component" value="Chromosome 30"/>
</dbReference>
<accession>A0AC59ZKY5</accession>
<feature type="non-terminal residue" evidence="1">
    <location>
        <position position="1"/>
    </location>
</feature>
<organism evidence="1 2">
    <name type="scientific">Rangifer tarandus platyrhynchus</name>
    <name type="common">Svalbard reindeer</name>
    <dbReference type="NCBI Taxonomy" id="3082113"/>
    <lineage>
        <taxon>Eukaryota</taxon>
        <taxon>Metazoa</taxon>
        <taxon>Chordata</taxon>
        <taxon>Craniata</taxon>
        <taxon>Vertebrata</taxon>
        <taxon>Euteleostomi</taxon>
        <taxon>Mammalia</taxon>
        <taxon>Eutheria</taxon>
        <taxon>Laurasiatheria</taxon>
        <taxon>Artiodactyla</taxon>
        <taxon>Ruminantia</taxon>
        <taxon>Pecora</taxon>
        <taxon>Cervidae</taxon>
        <taxon>Odocoileinae</taxon>
        <taxon>Rangifer</taxon>
    </lineage>
</organism>
<evidence type="ECO:0000313" key="1">
    <source>
        <dbReference type="EMBL" id="CAN0458036.1"/>
    </source>
</evidence>
<proteinExistence type="predicted"/>
<protein>
    <submittedName>
        <fullName evidence="1">Uncharacterized protein</fullName>
    </submittedName>
</protein>
<reference evidence="1" key="1">
    <citation type="submission" date="2023-05" db="EMBL/GenBank/DDBJ databases">
        <authorList>
            <consortium name="ELIXIR-Norway"/>
        </authorList>
    </citation>
    <scope>NUCLEOTIDE SEQUENCE</scope>
</reference>